<sequence>MRETFVFETLGKHRSRLLKLVEECSINKRSIVPEHFNNNLHWQIGHVLVMTEQLIFGLINQNSALPVHYSKFFRSGTRPTDWEEDAPDWDLLVIQLKEQPDRIQERFQNKLEMPVKENFLKAECTEEVIISSVLHEVNHIGNISTMLKLLHV</sequence>
<dbReference type="PATRIC" id="fig|1705561.3.peg.3545"/>
<dbReference type="AlphaFoldDB" id="A0A0M9BMM8"/>
<dbReference type="OrthoDB" id="4295522at2"/>
<name>A0A0M9BMM8_9BACL</name>
<keyword evidence="3" id="KW-1185">Reference proteome</keyword>
<dbReference type="Proteomes" id="UP000037688">
    <property type="component" value="Unassembled WGS sequence"/>
</dbReference>
<evidence type="ECO:0000259" key="1">
    <source>
        <dbReference type="Pfam" id="PF12867"/>
    </source>
</evidence>
<proteinExistence type="predicted"/>
<evidence type="ECO:0000313" key="3">
    <source>
        <dbReference type="Proteomes" id="UP000037688"/>
    </source>
</evidence>
<accession>A0A0M9BMM8</accession>
<comment type="caution">
    <text evidence="2">The sequence shown here is derived from an EMBL/GenBank/DDBJ whole genome shotgun (WGS) entry which is preliminary data.</text>
</comment>
<evidence type="ECO:0000313" key="2">
    <source>
        <dbReference type="EMBL" id="KOY15283.1"/>
    </source>
</evidence>
<dbReference type="Gene3D" id="1.20.120.450">
    <property type="entry name" value="dinb family like domain"/>
    <property type="match status" value="1"/>
</dbReference>
<dbReference type="SUPFAM" id="SSF109854">
    <property type="entry name" value="DinB/YfiT-like putative metalloenzymes"/>
    <property type="match status" value="1"/>
</dbReference>
<organism evidence="2 3">
    <name type="scientific">Paenibacillus xylanivorans</name>
    <dbReference type="NCBI Taxonomy" id="1705561"/>
    <lineage>
        <taxon>Bacteria</taxon>
        <taxon>Bacillati</taxon>
        <taxon>Bacillota</taxon>
        <taxon>Bacilli</taxon>
        <taxon>Bacillales</taxon>
        <taxon>Paenibacillaceae</taxon>
        <taxon>Paenibacillus</taxon>
    </lineage>
</organism>
<dbReference type="Pfam" id="PF12867">
    <property type="entry name" value="DinB_2"/>
    <property type="match status" value="1"/>
</dbReference>
<reference evidence="2 3" key="1">
    <citation type="submission" date="2015-08" db="EMBL/GenBank/DDBJ databases">
        <title>Draft genome sequence of cellulolytic and xylanolytic Paenibacillus sp. A59, isolated from a decaying forest soil from Patagonia, Argentina.</title>
        <authorList>
            <person name="Ghio S."/>
            <person name="Caceres A.M."/>
            <person name="Talia P."/>
            <person name="Grasso D."/>
            <person name="Campos E."/>
        </authorList>
    </citation>
    <scope>NUCLEOTIDE SEQUENCE [LARGE SCALE GENOMIC DNA]</scope>
    <source>
        <strain evidence="2 3">A59</strain>
    </source>
</reference>
<dbReference type="RefSeq" id="WP_053781987.1">
    <property type="nucleotide sequence ID" value="NZ_LITU01000064.1"/>
</dbReference>
<gene>
    <name evidence="2" type="ORF">AMS66_17290</name>
</gene>
<dbReference type="InterPro" id="IPR024775">
    <property type="entry name" value="DinB-like"/>
</dbReference>
<feature type="domain" description="DinB-like" evidence="1">
    <location>
        <begin position="11"/>
        <end position="141"/>
    </location>
</feature>
<protein>
    <recommendedName>
        <fullName evidence="1">DinB-like domain-containing protein</fullName>
    </recommendedName>
</protein>
<dbReference type="EMBL" id="LITU01000064">
    <property type="protein sequence ID" value="KOY15283.1"/>
    <property type="molecule type" value="Genomic_DNA"/>
</dbReference>
<dbReference type="InterPro" id="IPR034660">
    <property type="entry name" value="DinB/YfiT-like"/>
</dbReference>